<dbReference type="Pfam" id="PF08125">
    <property type="entry name" value="Mannitol_dh_C"/>
    <property type="match status" value="1"/>
</dbReference>
<keyword evidence="1" id="KW-0560">Oxidoreductase</keyword>
<dbReference type="InterPro" id="IPR050988">
    <property type="entry name" value="Mannitol_DH/Oxidoreductase"/>
</dbReference>
<dbReference type="InterPro" id="IPR013328">
    <property type="entry name" value="6PGD_dom2"/>
</dbReference>
<dbReference type="PRINTS" id="PR00084">
    <property type="entry name" value="MTLDHDRGNASE"/>
</dbReference>
<dbReference type="InterPro" id="IPR000669">
    <property type="entry name" value="Mannitol_DH"/>
</dbReference>
<keyword evidence="5" id="KW-1185">Reference proteome</keyword>
<feature type="domain" description="Mannitol dehydrogenase C-terminal" evidence="3">
    <location>
        <begin position="278"/>
        <end position="470"/>
    </location>
</feature>
<dbReference type="PANTHER" id="PTHR43362">
    <property type="entry name" value="MANNITOL DEHYDROGENASE DSF1-RELATED"/>
    <property type="match status" value="1"/>
</dbReference>
<proteinExistence type="predicted"/>
<evidence type="ECO:0000259" key="2">
    <source>
        <dbReference type="Pfam" id="PF01232"/>
    </source>
</evidence>
<reference evidence="4 5" key="1">
    <citation type="submission" date="2019-06" db="EMBL/GenBank/DDBJ databases">
        <title>Genomic Encyclopedia of Archaeal and Bacterial Type Strains, Phase II (KMG-II): from individual species to whole genera.</title>
        <authorList>
            <person name="Goeker M."/>
        </authorList>
    </citation>
    <scope>NUCLEOTIDE SEQUENCE [LARGE SCALE GENOMIC DNA]</scope>
    <source>
        <strain evidence="4 5">DSM 18423</strain>
    </source>
</reference>
<dbReference type="Gene3D" id="1.10.1040.10">
    <property type="entry name" value="N-(1-d-carboxylethyl)-l-norvaline Dehydrogenase, domain 2"/>
    <property type="match status" value="1"/>
</dbReference>
<dbReference type="Pfam" id="PF01232">
    <property type="entry name" value="Mannitol_dh"/>
    <property type="match status" value="1"/>
</dbReference>
<dbReference type="GO" id="GO:0016616">
    <property type="term" value="F:oxidoreductase activity, acting on the CH-OH group of donors, NAD or NADP as acceptor"/>
    <property type="evidence" value="ECO:0007669"/>
    <property type="project" value="TreeGrafter"/>
</dbReference>
<dbReference type="SUPFAM" id="SSF51735">
    <property type="entry name" value="NAD(P)-binding Rossmann-fold domains"/>
    <property type="match status" value="1"/>
</dbReference>
<feature type="domain" description="Mannitol dehydrogenase N-terminal" evidence="2">
    <location>
        <begin position="22"/>
        <end position="262"/>
    </location>
</feature>
<dbReference type="InterPro" id="IPR013118">
    <property type="entry name" value="Mannitol_DH_C"/>
</dbReference>
<evidence type="ECO:0000259" key="3">
    <source>
        <dbReference type="Pfam" id="PF08125"/>
    </source>
</evidence>
<dbReference type="EMBL" id="VFPT01000001">
    <property type="protein sequence ID" value="TQM94351.1"/>
    <property type="molecule type" value="Genomic_DNA"/>
</dbReference>
<dbReference type="InterPro" id="IPR008927">
    <property type="entry name" value="6-PGluconate_DH-like_C_sf"/>
</dbReference>
<organism evidence="4 5">
    <name type="scientific">Roseinatronobacter monicus</name>
    <dbReference type="NCBI Taxonomy" id="393481"/>
    <lineage>
        <taxon>Bacteria</taxon>
        <taxon>Pseudomonadati</taxon>
        <taxon>Pseudomonadota</taxon>
        <taxon>Alphaproteobacteria</taxon>
        <taxon>Rhodobacterales</taxon>
        <taxon>Paracoccaceae</taxon>
        <taxon>Roseinatronobacter</taxon>
    </lineage>
</organism>
<evidence type="ECO:0000256" key="1">
    <source>
        <dbReference type="ARBA" id="ARBA00023002"/>
    </source>
</evidence>
<name>A0A543KGZ3_9RHOB</name>
<accession>A0A543KGZ3</accession>
<dbReference type="SUPFAM" id="SSF48179">
    <property type="entry name" value="6-phosphogluconate dehydrogenase C-terminal domain-like"/>
    <property type="match status" value="1"/>
</dbReference>
<sequence>MHVKPQSVPRLTRPTGPRPGIGIVHFGLGAFFRAHVGIYVDEAMTASGGDWGVVGVSLVRPDQRDRLAPQDFAYTAVELGPEGETTRIVDVVQDVIVARENPARLLDLLADPGLRIVTLTVTEKGYCHEPATGALNRTHPDIVHDLAHPDAPRSAPGYLVRGLARRRAAGLPPFTVLTCDNLPQNGRMVRGVVLELAHLIDPALADWIEGEGRFPATMVDRIVPATSAGDIERLATRTGVYDAAPVLHEPFRQWGVEDDFVGHARPDFAAAGVEMVADVTPFEDMKLRCLNGTHSALAYLGYLSGHETIAEAVADPVLARFIRHLWTAEIVPSLQAPPNVDLAAYTEALFARYTNPAIRHRTWQIAMDGSQKLPQRILATLAENLVAGRDARGLTLVVAAWIRYIGGVDETGAAIDVRDPMAERLRALSEANPDAQAKVTAFLGLREVFPKALADTPTFAADLARALATLEEHGAQVAVAKVAP</sequence>
<protein>
    <submittedName>
        <fullName evidence="4">Fructuronate reductase</fullName>
    </submittedName>
</protein>
<evidence type="ECO:0000313" key="4">
    <source>
        <dbReference type="EMBL" id="TQM94351.1"/>
    </source>
</evidence>
<comment type="caution">
    <text evidence="4">The sequence shown here is derived from an EMBL/GenBank/DDBJ whole genome shotgun (WGS) entry which is preliminary data.</text>
</comment>
<dbReference type="Gene3D" id="3.40.50.720">
    <property type="entry name" value="NAD(P)-binding Rossmann-like Domain"/>
    <property type="match status" value="1"/>
</dbReference>
<dbReference type="AlphaFoldDB" id="A0A543KGZ3"/>
<dbReference type="InterPro" id="IPR013131">
    <property type="entry name" value="Mannitol_DH_N"/>
</dbReference>
<dbReference type="Proteomes" id="UP000320582">
    <property type="component" value="Unassembled WGS sequence"/>
</dbReference>
<dbReference type="PANTHER" id="PTHR43362:SF1">
    <property type="entry name" value="MANNITOL DEHYDROGENASE 2-RELATED"/>
    <property type="match status" value="1"/>
</dbReference>
<evidence type="ECO:0000313" key="5">
    <source>
        <dbReference type="Proteomes" id="UP000320582"/>
    </source>
</evidence>
<dbReference type="InterPro" id="IPR036291">
    <property type="entry name" value="NAD(P)-bd_dom_sf"/>
</dbReference>
<gene>
    <name evidence="4" type="ORF">BD293_3027</name>
</gene>